<gene>
    <name evidence="2" type="ORF">HNQ39_000426</name>
</gene>
<name>A0A7W9W3Q5_ARMRO</name>
<sequence>MNPYIQRYILSGLRATPQVYAKLLEGTTDEEADRRPDPDRFSIREAIAHMADWDEIFRTRGERIRDEEIPLLPGYDEGQLAIERNYAAMPVAESLERFIQSRAALVAFFESLTPEQWERQGNRDEIGRINLSDLSVMILGHDGYHAEQFIRYRAA</sequence>
<dbReference type="SUPFAM" id="SSF109854">
    <property type="entry name" value="DinB/YfiT-like putative metalloenzymes"/>
    <property type="match status" value="1"/>
</dbReference>
<evidence type="ECO:0000313" key="2">
    <source>
        <dbReference type="EMBL" id="MBB6048664.1"/>
    </source>
</evidence>
<feature type="domain" description="DinB-like" evidence="1">
    <location>
        <begin position="13"/>
        <end position="148"/>
    </location>
</feature>
<reference evidence="2 3" key="1">
    <citation type="submission" date="2020-08" db="EMBL/GenBank/DDBJ databases">
        <title>Genomic Encyclopedia of Type Strains, Phase IV (KMG-IV): sequencing the most valuable type-strain genomes for metagenomic binning, comparative biology and taxonomic classification.</title>
        <authorList>
            <person name="Goeker M."/>
        </authorList>
    </citation>
    <scope>NUCLEOTIDE SEQUENCE [LARGE SCALE GENOMIC DNA]</scope>
    <source>
        <strain evidence="2 3">DSM 23562</strain>
    </source>
</reference>
<accession>A0A7W9W3Q5</accession>
<dbReference type="RefSeq" id="WP_184192300.1">
    <property type="nucleotide sequence ID" value="NZ_JACHGW010000001.1"/>
</dbReference>
<protein>
    <recommendedName>
        <fullName evidence="1">DinB-like domain-containing protein</fullName>
    </recommendedName>
</protein>
<dbReference type="EMBL" id="JACHGW010000001">
    <property type="protein sequence ID" value="MBB6048664.1"/>
    <property type="molecule type" value="Genomic_DNA"/>
</dbReference>
<dbReference type="InterPro" id="IPR024775">
    <property type="entry name" value="DinB-like"/>
</dbReference>
<comment type="caution">
    <text evidence="2">The sequence shown here is derived from an EMBL/GenBank/DDBJ whole genome shotgun (WGS) entry which is preliminary data.</text>
</comment>
<proteinExistence type="predicted"/>
<organism evidence="2 3">
    <name type="scientific">Armatimonas rosea</name>
    <dbReference type="NCBI Taxonomy" id="685828"/>
    <lineage>
        <taxon>Bacteria</taxon>
        <taxon>Bacillati</taxon>
        <taxon>Armatimonadota</taxon>
        <taxon>Armatimonadia</taxon>
        <taxon>Armatimonadales</taxon>
        <taxon>Armatimonadaceae</taxon>
        <taxon>Armatimonas</taxon>
    </lineage>
</organism>
<dbReference type="AlphaFoldDB" id="A0A7W9W3Q5"/>
<evidence type="ECO:0000259" key="1">
    <source>
        <dbReference type="Pfam" id="PF12867"/>
    </source>
</evidence>
<keyword evidence="3" id="KW-1185">Reference proteome</keyword>
<dbReference type="Pfam" id="PF12867">
    <property type="entry name" value="DinB_2"/>
    <property type="match status" value="1"/>
</dbReference>
<dbReference type="Proteomes" id="UP000520814">
    <property type="component" value="Unassembled WGS sequence"/>
</dbReference>
<dbReference type="InterPro" id="IPR034660">
    <property type="entry name" value="DinB/YfiT-like"/>
</dbReference>
<evidence type="ECO:0000313" key="3">
    <source>
        <dbReference type="Proteomes" id="UP000520814"/>
    </source>
</evidence>
<dbReference type="Gene3D" id="1.20.120.450">
    <property type="entry name" value="dinb family like domain"/>
    <property type="match status" value="1"/>
</dbReference>